<dbReference type="Gene3D" id="3.90.640.10">
    <property type="entry name" value="Actin, Chain A, domain 4"/>
    <property type="match status" value="1"/>
</dbReference>
<evidence type="ECO:0000313" key="4">
    <source>
        <dbReference type="Proteomes" id="UP000434172"/>
    </source>
</evidence>
<evidence type="ECO:0000256" key="2">
    <source>
        <dbReference type="SAM" id="MobiDB-lite"/>
    </source>
</evidence>
<dbReference type="EMBL" id="WOWK01000152">
    <property type="protein sequence ID" value="KAF0316643.1"/>
    <property type="molecule type" value="Genomic_DNA"/>
</dbReference>
<feature type="region of interest" description="Disordered" evidence="2">
    <location>
        <begin position="296"/>
        <end position="329"/>
    </location>
</feature>
<feature type="region of interest" description="Disordered" evidence="2">
    <location>
        <begin position="16"/>
        <end position="47"/>
    </location>
</feature>
<evidence type="ECO:0000313" key="3">
    <source>
        <dbReference type="EMBL" id="KAF0316643.1"/>
    </source>
</evidence>
<comment type="similarity">
    <text evidence="1">Belongs to the actin family.</text>
</comment>
<dbReference type="InterPro" id="IPR043129">
    <property type="entry name" value="ATPase_NBD"/>
</dbReference>
<proteinExistence type="inferred from homology"/>
<dbReference type="InterPro" id="IPR004000">
    <property type="entry name" value="Actin"/>
</dbReference>
<dbReference type="Proteomes" id="UP000434172">
    <property type="component" value="Unassembled WGS sequence"/>
</dbReference>
<dbReference type="SUPFAM" id="SSF53067">
    <property type="entry name" value="Actin-like ATPase domain"/>
    <property type="match status" value="2"/>
</dbReference>
<dbReference type="AlphaFoldDB" id="A0A8H3ZEZ2"/>
<organism evidence="3 4">
    <name type="scientific">Colletotrichum asianum</name>
    <dbReference type="NCBI Taxonomy" id="702518"/>
    <lineage>
        <taxon>Eukaryota</taxon>
        <taxon>Fungi</taxon>
        <taxon>Dikarya</taxon>
        <taxon>Ascomycota</taxon>
        <taxon>Pezizomycotina</taxon>
        <taxon>Sordariomycetes</taxon>
        <taxon>Hypocreomycetidae</taxon>
        <taxon>Glomerellales</taxon>
        <taxon>Glomerellaceae</taxon>
        <taxon>Colletotrichum</taxon>
        <taxon>Colletotrichum gloeosporioides species complex</taxon>
    </lineage>
</organism>
<dbReference type="Pfam" id="PF00022">
    <property type="entry name" value="Actin"/>
    <property type="match status" value="1"/>
</dbReference>
<accession>A0A8H3ZEZ2</accession>
<name>A0A8H3ZEZ2_9PEZI</name>
<keyword evidence="4" id="KW-1185">Reference proteome</keyword>
<dbReference type="SMART" id="SM00268">
    <property type="entry name" value="ACTIN"/>
    <property type="match status" value="1"/>
</dbReference>
<evidence type="ECO:0000256" key="1">
    <source>
        <dbReference type="RuleBase" id="RU000487"/>
    </source>
</evidence>
<comment type="caution">
    <text evidence="3">The sequence shown here is derived from an EMBL/GenBank/DDBJ whole genome shotgun (WGS) entry which is preliminary data.</text>
</comment>
<dbReference type="PANTHER" id="PTHR11937">
    <property type="entry name" value="ACTIN"/>
    <property type="match status" value="1"/>
</dbReference>
<dbReference type="Gene3D" id="3.30.420.40">
    <property type="match status" value="2"/>
</dbReference>
<dbReference type="OrthoDB" id="337660at2759"/>
<reference evidence="3 4" key="1">
    <citation type="submission" date="2019-12" db="EMBL/GenBank/DDBJ databases">
        <title>A genome sequence resource for the geographically widespread anthracnose pathogen Colletotrichum asianum.</title>
        <authorList>
            <person name="Meng Y."/>
        </authorList>
    </citation>
    <scope>NUCLEOTIDE SEQUENCE [LARGE SCALE GENOMIC DNA]</scope>
    <source>
        <strain evidence="3 4">ICMP 18580</strain>
    </source>
</reference>
<protein>
    <submittedName>
        <fullName evidence="3">Actin-related protein</fullName>
    </submittedName>
</protein>
<sequence length="584" mass="64637">MSSSAGPSLAHRSVSNIRTETGGGSSLGGPLSPHTPSRTVSSTFGSPSSLRAEEDIVVIELGSRFIKLGFAGEPTPKAIISLGPEEQRRVGDYRAWDPDHQDDWRRRPRGKAWGNDHQLWQYDLRLTDLGLVEDKIDRAIREALTKFLLIDSRPRRTALVLSSSVPLPLLGAALDVLFHRFQAPTVSLMSTAVTSAIGAGARSALVVDLGWAETVVTSVYEYREIRTTRTVRGGKMLVDEVHNLIQTALSENPAQSQRIRQEKEHGQHSVSFEECEEVARRMVWCRQSDSDRVLAAEQRRHQHRGEGLPTVEEQDESVPPSPTVPQQSKGNVEIPVLSISPSVTLTVPFQQLSDPCETTFFAPQFCRSSFDDDEIPVHQLIHQHLLRLPIDARAVCMSRIIFIGGCSRVIGLRRRIFDELLHLVEERGWDPIQGQAPANYKNNSRLRRATYRQTTSGPTEVVLEERLTETNSDSAHNVPRDAADIIEDSLRKRDNTYPNKQGQLRPLESLGPWGGASLTCQLKVAAMANIDRELWIQHGVNGASRPNEIDVKAQQRQSMGPGGLMRGATGGSIANWTLGAWGAV</sequence>
<feature type="compositionally biased region" description="Polar residues" evidence="2">
    <location>
        <begin position="34"/>
        <end position="47"/>
    </location>
</feature>
<gene>
    <name evidence="3" type="ORF">GQ607_016115</name>
</gene>